<comment type="subcellular location">
    <subcellularLocation>
        <location evidence="1 6">Cell membrane</location>
        <topology evidence="1 6">Multi-pass membrane protein</topology>
    </subcellularLocation>
</comment>
<feature type="transmembrane region" description="Helical" evidence="6">
    <location>
        <begin position="173"/>
        <end position="196"/>
    </location>
</feature>
<comment type="caution">
    <text evidence="6">Lacks conserved residue(s) required for the propagation of feature annotation.</text>
</comment>
<proteinExistence type="inferred from homology"/>
<dbReference type="EMBL" id="CAJHJT010000012">
    <property type="protein sequence ID" value="CAD7000369.1"/>
    <property type="molecule type" value="Genomic_DNA"/>
</dbReference>
<dbReference type="InterPro" id="IPR013604">
    <property type="entry name" value="7TM_chemorcpt"/>
</dbReference>
<evidence type="ECO:0000256" key="1">
    <source>
        <dbReference type="ARBA" id="ARBA00004651"/>
    </source>
</evidence>
<evidence type="ECO:0000256" key="4">
    <source>
        <dbReference type="ARBA" id="ARBA00022989"/>
    </source>
</evidence>
<feature type="transmembrane region" description="Helical" evidence="6">
    <location>
        <begin position="47"/>
        <end position="66"/>
    </location>
</feature>
<evidence type="ECO:0000313" key="8">
    <source>
        <dbReference type="Proteomes" id="UP000606786"/>
    </source>
</evidence>
<sequence>MNSINSRTKLQLTTISALQPPPAAQEMSYRVQRMRRYFISKEVFATLQPLFLFTYIYGLTPFRIVRRRNGTSEIRASCFGYCNTAAYVILYGICFLNSLLSAESVVGYFFRTNISIVGDTLQICNGIVTGFVIYATALTQRSKMRRIIEVFNMLDLNYANIGVRVKYSRIYRYALLLTISKTLIIVIYCAGVYLLLRSVHVRPSICVCVAFLLQHSVLLVAVCLFCFIARGFERRLVILHKIYIIGAFWRNSLAKARGHTKTLCLFTWMIPDICLSGLKSSLEYNGTLIRSVQSRITSKVVLNVTTTTSDN</sequence>
<dbReference type="Pfam" id="PF08395">
    <property type="entry name" value="7tm_7"/>
    <property type="match status" value="1"/>
</dbReference>
<feature type="transmembrane region" description="Helical" evidence="6">
    <location>
        <begin position="202"/>
        <end position="229"/>
    </location>
</feature>
<keyword evidence="6" id="KW-0807">Transducer</keyword>
<reference evidence="7" key="1">
    <citation type="submission" date="2020-11" db="EMBL/GenBank/DDBJ databases">
        <authorList>
            <person name="Whitehead M."/>
        </authorList>
    </citation>
    <scope>NUCLEOTIDE SEQUENCE</scope>
    <source>
        <strain evidence="7">EGII</strain>
    </source>
</reference>
<comment type="similarity">
    <text evidence="6">Belongs to the insect chemoreceptor superfamily. Gustatory receptor (GR) family.</text>
</comment>
<keyword evidence="4 6" id="KW-1133">Transmembrane helix</keyword>
<evidence type="ECO:0000256" key="3">
    <source>
        <dbReference type="ARBA" id="ARBA00022692"/>
    </source>
</evidence>
<dbReference type="GO" id="GO:0007165">
    <property type="term" value="P:signal transduction"/>
    <property type="evidence" value="ECO:0007669"/>
    <property type="project" value="UniProtKB-KW"/>
</dbReference>
<keyword evidence="3 6" id="KW-0812">Transmembrane</keyword>
<organism evidence="7 8">
    <name type="scientific">Ceratitis capitata</name>
    <name type="common">Mediterranean fruit fly</name>
    <name type="synonym">Tephritis capitata</name>
    <dbReference type="NCBI Taxonomy" id="7213"/>
    <lineage>
        <taxon>Eukaryota</taxon>
        <taxon>Metazoa</taxon>
        <taxon>Ecdysozoa</taxon>
        <taxon>Arthropoda</taxon>
        <taxon>Hexapoda</taxon>
        <taxon>Insecta</taxon>
        <taxon>Pterygota</taxon>
        <taxon>Neoptera</taxon>
        <taxon>Endopterygota</taxon>
        <taxon>Diptera</taxon>
        <taxon>Brachycera</taxon>
        <taxon>Muscomorpha</taxon>
        <taxon>Tephritoidea</taxon>
        <taxon>Tephritidae</taxon>
        <taxon>Ceratitis</taxon>
        <taxon>Ceratitis</taxon>
    </lineage>
</organism>
<dbReference type="AlphaFoldDB" id="A0A811UMR6"/>
<evidence type="ECO:0000256" key="6">
    <source>
        <dbReference type="RuleBase" id="RU363108"/>
    </source>
</evidence>
<protein>
    <recommendedName>
        <fullName evidence="6">Gustatory receptor</fullName>
    </recommendedName>
</protein>
<name>A0A811UMR6_CERCA</name>
<gene>
    <name evidence="7" type="ORF">CCAP1982_LOCUS8849</name>
</gene>
<comment type="caution">
    <text evidence="7">The sequence shown here is derived from an EMBL/GenBank/DDBJ whole genome shotgun (WGS) entry which is preliminary data.</text>
</comment>
<dbReference type="OrthoDB" id="6366728at2759"/>
<accession>A0A811UMR6</accession>
<evidence type="ECO:0000256" key="2">
    <source>
        <dbReference type="ARBA" id="ARBA00022475"/>
    </source>
</evidence>
<feature type="transmembrane region" description="Helical" evidence="6">
    <location>
        <begin position="120"/>
        <end position="138"/>
    </location>
</feature>
<feature type="transmembrane region" description="Helical" evidence="6">
    <location>
        <begin position="78"/>
        <end position="100"/>
    </location>
</feature>
<dbReference type="GO" id="GO:0050909">
    <property type="term" value="P:sensory perception of taste"/>
    <property type="evidence" value="ECO:0007669"/>
    <property type="project" value="InterPro"/>
</dbReference>
<keyword evidence="6" id="KW-0675">Receptor</keyword>
<evidence type="ECO:0000256" key="5">
    <source>
        <dbReference type="ARBA" id="ARBA00023136"/>
    </source>
</evidence>
<keyword evidence="2 6" id="KW-1003">Cell membrane</keyword>
<dbReference type="Proteomes" id="UP000606786">
    <property type="component" value="Unassembled WGS sequence"/>
</dbReference>
<keyword evidence="5 6" id="KW-0472">Membrane</keyword>
<comment type="function">
    <text evidence="6">Gustatory receptor which mediates acceptance or avoidance behavior, depending on its substrates.</text>
</comment>
<keyword evidence="8" id="KW-1185">Reference proteome</keyword>
<dbReference type="GO" id="GO:0005886">
    <property type="term" value="C:plasma membrane"/>
    <property type="evidence" value="ECO:0007669"/>
    <property type="project" value="UniProtKB-SubCell"/>
</dbReference>
<evidence type="ECO:0000313" key="7">
    <source>
        <dbReference type="EMBL" id="CAD7000369.1"/>
    </source>
</evidence>